<accession>A0A5C3L4U2</accession>
<keyword evidence="9" id="KW-1185">Reference proteome</keyword>
<dbReference type="PANTHER" id="PTHR14003">
    <property type="entry name" value="TRANSCRIPTIONAL REPRESSOR PROTEIN YY"/>
    <property type="match status" value="1"/>
</dbReference>
<organism evidence="8 9">
    <name type="scientific">Coprinopsis marcescibilis</name>
    <name type="common">Agaric fungus</name>
    <name type="synonym">Psathyrella marcescibilis</name>
    <dbReference type="NCBI Taxonomy" id="230819"/>
    <lineage>
        <taxon>Eukaryota</taxon>
        <taxon>Fungi</taxon>
        <taxon>Dikarya</taxon>
        <taxon>Basidiomycota</taxon>
        <taxon>Agaricomycotina</taxon>
        <taxon>Agaricomycetes</taxon>
        <taxon>Agaricomycetidae</taxon>
        <taxon>Agaricales</taxon>
        <taxon>Agaricineae</taxon>
        <taxon>Psathyrellaceae</taxon>
        <taxon>Coprinopsis</taxon>
    </lineage>
</organism>
<dbReference type="OrthoDB" id="654211at2759"/>
<feature type="region of interest" description="Disordered" evidence="6">
    <location>
        <begin position="1"/>
        <end position="30"/>
    </location>
</feature>
<feature type="domain" description="C2H2-type" evidence="7">
    <location>
        <begin position="162"/>
        <end position="192"/>
    </location>
</feature>
<dbReference type="GO" id="GO:0031519">
    <property type="term" value="C:PcG protein complex"/>
    <property type="evidence" value="ECO:0007669"/>
    <property type="project" value="TreeGrafter"/>
</dbReference>
<evidence type="ECO:0000313" key="9">
    <source>
        <dbReference type="Proteomes" id="UP000307440"/>
    </source>
</evidence>
<evidence type="ECO:0000256" key="2">
    <source>
        <dbReference type="ARBA" id="ARBA00022737"/>
    </source>
</evidence>
<dbReference type="Proteomes" id="UP000307440">
    <property type="component" value="Unassembled WGS sequence"/>
</dbReference>
<dbReference type="GO" id="GO:0000978">
    <property type="term" value="F:RNA polymerase II cis-regulatory region sequence-specific DNA binding"/>
    <property type="evidence" value="ECO:0007669"/>
    <property type="project" value="TreeGrafter"/>
</dbReference>
<keyword evidence="3 5" id="KW-0863">Zinc-finger</keyword>
<feature type="region of interest" description="Disordered" evidence="6">
    <location>
        <begin position="248"/>
        <end position="282"/>
    </location>
</feature>
<dbReference type="Pfam" id="PF00096">
    <property type="entry name" value="zf-C2H2"/>
    <property type="match status" value="1"/>
</dbReference>
<keyword evidence="1" id="KW-0479">Metal-binding</keyword>
<dbReference type="GO" id="GO:0005667">
    <property type="term" value="C:transcription regulator complex"/>
    <property type="evidence" value="ECO:0007669"/>
    <property type="project" value="TreeGrafter"/>
</dbReference>
<name>A0A5C3L4U2_COPMA</name>
<evidence type="ECO:0000313" key="8">
    <source>
        <dbReference type="EMBL" id="TFK27583.1"/>
    </source>
</evidence>
<reference evidence="8 9" key="1">
    <citation type="journal article" date="2019" name="Nat. Ecol. Evol.">
        <title>Megaphylogeny resolves global patterns of mushroom evolution.</title>
        <authorList>
            <person name="Varga T."/>
            <person name="Krizsan K."/>
            <person name="Foldi C."/>
            <person name="Dima B."/>
            <person name="Sanchez-Garcia M."/>
            <person name="Sanchez-Ramirez S."/>
            <person name="Szollosi G.J."/>
            <person name="Szarkandi J.G."/>
            <person name="Papp V."/>
            <person name="Albert L."/>
            <person name="Andreopoulos W."/>
            <person name="Angelini C."/>
            <person name="Antonin V."/>
            <person name="Barry K.W."/>
            <person name="Bougher N.L."/>
            <person name="Buchanan P."/>
            <person name="Buyck B."/>
            <person name="Bense V."/>
            <person name="Catcheside P."/>
            <person name="Chovatia M."/>
            <person name="Cooper J."/>
            <person name="Damon W."/>
            <person name="Desjardin D."/>
            <person name="Finy P."/>
            <person name="Geml J."/>
            <person name="Haridas S."/>
            <person name="Hughes K."/>
            <person name="Justo A."/>
            <person name="Karasinski D."/>
            <person name="Kautmanova I."/>
            <person name="Kiss B."/>
            <person name="Kocsube S."/>
            <person name="Kotiranta H."/>
            <person name="LaButti K.M."/>
            <person name="Lechner B.E."/>
            <person name="Liimatainen K."/>
            <person name="Lipzen A."/>
            <person name="Lukacs Z."/>
            <person name="Mihaltcheva S."/>
            <person name="Morgado L.N."/>
            <person name="Niskanen T."/>
            <person name="Noordeloos M.E."/>
            <person name="Ohm R.A."/>
            <person name="Ortiz-Santana B."/>
            <person name="Ovrebo C."/>
            <person name="Racz N."/>
            <person name="Riley R."/>
            <person name="Savchenko A."/>
            <person name="Shiryaev A."/>
            <person name="Soop K."/>
            <person name="Spirin V."/>
            <person name="Szebenyi C."/>
            <person name="Tomsovsky M."/>
            <person name="Tulloss R.E."/>
            <person name="Uehling J."/>
            <person name="Grigoriev I.V."/>
            <person name="Vagvolgyi C."/>
            <person name="Papp T."/>
            <person name="Martin F.M."/>
            <person name="Miettinen O."/>
            <person name="Hibbett D.S."/>
            <person name="Nagy L.G."/>
        </authorList>
    </citation>
    <scope>NUCLEOTIDE SEQUENCE [LARGE SCALE GENOMIC DNA]</scope>
    <source>
        <strain evidence="8 9">CBS 121175</strain>
    </source>
</reference>
<proteinExistence type="predicted"/>
<dbReference type="GO" id="GO:0000981">
    <property type="term" value="F:DNA-binding transcription factor activity, RNA polymerase II-specific"/>
    <property type="evidence" value="ECO:0007669"/>
    <property type="project" value="TreeGrafter"/>
</dbReference>
<evidence type="ECO:0000256" key="5">
    <source>
        <dbReference type="PROSITE-ProRule" id="PRU00042"/>
    </source>
</evidence>
<dbReference type="SMART" id="SM00355">
    <property type="entry name" value="ZnF_C2H2"/>
    <property type="match status" value="4"/>
</dbReference>
<dbReference type="GO" id="GO:0008270">
    <property type="term" value="F:zinc ion binding"/>
    <property type="evidence" value="ECO:0007669"/>
    <property type="project" value="UniProtKB-KW"/>
</dbReference>
<keyword evidence="4" id="KW-0862">Zinc</keyword>
<dbReference type="STRING" id="230819.A0A5C3L4U2"/>
<evidence type="ECO:0000259" key="7">
    <source>
        <dbReference type="PROSITE" id="PS50157"/>
    </source>
</evidence>
<dbReference type="GO" id="GO:0000785">
    <property type="term" value="C:chromatin"/>
    <property type="evidence" value="ECO:0007669"/>
    <property type="project" value="TreeGrafter"/>
</dbReference>
<evidence type="ECO:0000256" key="3">
    <source>
        <dbReference type="ARBA" id="ARBA00022771"/>
    </source>
</evidence>
<feature type="compositionally biased region" description="Acidic residues" evidence="6">
    <location>
        <begin position="248"/>
        <end position="263"/>
    </location>
</feature>
<dbReference type="Gene3D" id="3.30.160.60">
    <property type="entry name" value="Classic Zinc Finger"/>
    <property type="match status" value="2"/>
</dbReference>
<evidence type="ECO:0000256" key="1">
    <source>
        <dbReference type="ARBA" id="ARBA00022723"/>
    </source>
</evidence>
<dbReference type="PROSITE" id="PS00028">
    <property type="entry name" value="ZINC_FINGER_C2H2_1"/>
    <property type="match status" value="3"/>
</dbReference>
<sequence length="306" mass="34204">MPPIRKTTGIRAATASSSQPSDASLAPKHKNPKKCELCNIVISRATDMPRHMKAHTKTKQVNLKLFVSVEPAAHYTLLTGTLPAPGKDVTTAFPRRPTWTHMHHGYVPKSRAARTIPTDPSLHQYKTKRRMTPVECEICKKVLSSKYCLPRHMKIHSKTRDFVCTWEGCDSSFFRNDHLDAHVRQAHSIPCPEKDCNYTTGHKGDLISHRTKRHGYVPSVSEPPCVAPVKLKEPERQPDDIIEMLEVEDGTESVDMNDDETTDDNALSNNMSIDEATDDDALVSDELSIDEVTSDVTEDVLPNSPC</sequence>
<evidence type="ECO:0000256" key="4">
    <source>
        <dbReference type="ARBA" id="ARBA00022833"/>
    </source>
</evidence>
<dbReference type="InterPro" id="IPR013087">
    <property type="entry name" value="Znf_C2H2_type"/>
</dbReference>
<evidence type="ECO:0000256" key="6">
    <source>
        <dbReference type="SAM" id="MobiDB-lite"/>
    </source>
</evidence>
<dbReference type="InterPro" id="IPR036236">
    <property type="entry name" value="Znf_C2H2_sf"/>
</dbReference>
<gene>
    <name evidence="8" type="ORF">FA15DRAFT_653473</name>
</gene>
<protein>
    <recommendedName>
        <fullName evidence="7">C2H2-type domain-containing protein</fullName>
    </recommendedName>
</protein>
<feature type="domain" description="C2H2-type" evidence="7">
    <location>
        <begin position="33"/>
        <end position="60"/>
    </location>
</feature>
<dbReference type="PROSITE" id="PS50157">
    <property type="entry name" value="ZINC_FINGER_C2H2_2"/>
    <property type="match status" value="3"/>
</dbReference>
<dbReference type="AlphaFoldDB" id="A0A5C3L4U2"/>
<feature type="domain" description="C2H2-type" evidence="7">
    <location>
        <begin position="134"/>
        <end position="161"/>
    </location>
</feature>
<keyword evidence="2" id="KW-0677">Repeat</keyword>
<dbReference type="SUPFAM" id="SSF57667">
    <property type="entry name" value="beta-beta-alpha zinc fingers"/>
    <property type="match status" value="1"/>
</dbReference>
<dbReference type="PANTHER" id="PTHR14003:SF19">
    <property type="entry name" value="YY2 TRANSCRIPTION FACTOR"/>
    <property type="match status" value="1"/>
</dbReference>
<dbReference type="EMBL" id="ML210163">
    <property type="protein sequence ID" value="TFK27583.1"/>
    <property type="molecule type" value="Genomic_DNA"/>
</dbReference>